<gene>
    <name evidence="1" type="ORF">BST96_06355</name>
</gene>
<accession>A0A1X9N6P5</accession>
<dbReference type="InterPro" id="IPR029058">
    <property type="entry name" value="AB_hydrolase_fold"/>
</dbReference>
<dbReference type="Gene3D" id="3.40.50.1820">
    <property type="entry name" value="alpha/beta hydrolase"/>
    <property type="match status" value="1"/>
</dbReference>
<evidence type="ECO:0000313" key="2">
    <source>
        <dbReference type="Proteomes" id="UP000193450"/>
    </source>
</evidence>
<proteinExistence type="predicted"/>
<dbReference type="Pfam" id="PF00756">
    <property type="entry name" value="Esterase"/>
    <property type="match status" value="1"/>
</dbReference>
<keyword evidence="2" id="KW-1185">Reference proteome</keyword>
<dbReference type="AlphaFoldDB" id="A0A1X9N6P5"/>
<organism evidence="1 2">
    <name type="scientific">Oceanicoccus sagamiensis</name>
    <dbReference type="NCBI Taxonomy" id="716816"/>
    <lineage>
        <taxon>Bacteria</taxon>
        <taxon>Pseudomonadati</taxon>
        <taxon>Pseudomonadota</taxon>
        <taxon>Gammaproteobacteria</taxon>
        <taxon>Cellvibrionales</taxon>
        <taxon>Spongiibacteraceae</taxon>
        <taxon>Oceanicoccus</taxon>
    </lineage>
</organism>
<evidence type="ECO:0000313" key="1">
    <source>
        <dbReference type="EMBL" id="ARN73768.1"/>
    </source>
</evidence>
<protein>
    <recommendedName>
        <fullName evidence="3">Esterase</fullName>
    </recommendedName>
</protein>
<dbReference type="EMBL" id="CP019343">
    <property type="protein sequence ID" value="ARN73768.1"/>
    <property type="molecule type" value="Genomic_DNA"/>
</dbReference>
<dbReference type="Proteomes" id="UP000193450">
    <property type="component" value="Chromosome"/>
</dbReference>
<dbReference type="InterPro" id="IPR000801">
    <property type="entry name" value="Esterase-like"/>
</dbReference>
<dbReference type="STRING" id="716816.BST96_06355"/>
<dbReference type="SUPFAM" id="SSF53474">
    <property type="entry name" value="alpha/beta-Hydrolases"/>
    <property type="match status" value="1"/>
</dbReference>
<evidence type="ECO:0008006" key="3">
    <source>
        <dbReference type="Google" id="ProtNLM"/>
    </source>
</evidence>
<dbReference type="KEGG" id="osg:BST96_06355"/>
<reference evidence="1 2" key="1">
    <citation type="submission" date="2016-11" db="EMBL/GenBank/DDBJ databases">
        <title>Trade-off between light-utilization and light-protection in marine flavobacteria.</title>
        <authorList>
            <person name="Kumagai Y."/>
        </authorList>
    </citation>
    <scope>NUCLEOTIDE SEQUENCE [LARGE SCALE GENOMIC DNA]</scope>
    <source>
        <strain evidence="1 2">NBRC 107125</strain>
    </source>
</reference>
<sequence length="303" mass="34481">MQQARLTRWPVYGALLLLLLVTVWWWPASPYQPTPLAKLEMQCFQETVPLPWSWCLHRYQGSDNPDVLYYFHGRNGTARWWNDRDYHTGQLYKAWEKDQLQPPTVVSLSFGKLWVLTEDKAAPFGGLYRVFSTVVIPTIETRLQQQLPPTASGQRLVAGISMGGFNTLIVALKHRGYFAKAASLCAPLATVSHHDSLAQLRAFIHNSGIRLKRAAMLLMFSLRFYSDKSLWLQNDPMALSADFNAEAAPAIYLSCGKQDEWGCSYGSRLLARQLRERGAEIQWQSRPGGHCDIDYEAVARFLQ</sequence>
<name>A0A1X9N6P5_9GAMM</name>